<dbReference type="InterPro" id="IPR029499">
    <property type="entry name" value="PduO-typ"/>
</dbReference>
<sequence length="182" mass="19384">MKIYTKTGDQGITGLLGSGRVPKDDLRIEAYGTIDELNAVLGQVRADGLDPASNELAALLQDELFVLGSALADPDPAGRFHNAIADEHVRRLETAIDAIDAELAPLRVFILPGGSRAAAGLHLARTVCRRAERVVVSLARTPGASVPSAVLIYLNRLSDLLFVMARVVNQRAGVADIPWKGI</sequence>
<evidence type="ECO:0000256" key="8">
    <source>
        <dbReference type="ARBA" id="ARBA00022741"/>
    </source>
</evidence>
<evidence type="ECO:0000256" key="12">
    <source>
        <dbReference type="ARBA" id="ARBA00033354"/>
    </source>
</evidence>
<evidence type="ECO:0000256" key="9">
    <source>
        <dbReference type="ARBA" id="ARBA00022840"/>
    </source>
</evidence>
<dbReference type="GO" id="GO:0009236">
    <property type="term" value="P:cobalamin biosynthetic process"/>
    <property type="evidence" value="ECO:0007669"/>
    <property type="project" value="UniProtKB-UniRule"/>
</dbReference>
<evidence type="ECO:0000256" key="15">
    <source>
        <dbReference type="RuleBase" id="RU366026"/>
    </source>
</evidence>
<feature type="domain" description="Cobalamin adenosyltransferase-like" evidence="16">
    <location>
        <begin position="3"/>
        <end position="168"/>
    </location>
</feature>
<comment type="subcellular location">
    <subcellularLocation>
        <location evidence="1">Cytoplasm</location>
    </subcellularLocation>
</comment>
<evidence type="ECO:0000313" key="17">
    <source>
        <dbReference type="EMBL" id="QEH37545.1"/>
    </source>
</evidence>
<proteinExistence type="inferred from homology"/>
<keyword evidence="8 15" id="KW-0547">Nucleotide-binding</keyword>
<evidence type="ECO:0000259" key="16">
    <source>
        <dbReference type="Pfam" id="PF01923"/>
    </source>
</evidence>
<dbReference type="NCBIfam" id="TIGR00636">
    <property type="entry name" value="PduO_Nterm"/>
    <property type="match status" value="1"/>
</dbReference>
<dbReference type="Gene3D" id="1.20.1200.10">
    <property type="entry name" value="Cobalamin adenosyltransferase-like"/>
    <property type="match status" value="1"/>
</dbReference>
<evidence type="ECO:0000256" key="13">
    <source>
        <dbReference type="ARBA" id="ARBA00048555"/>
    </source>
</evidence>
<evidence type="ECO:0000256" key="11">
    <source>
        <dbReference type="ARBA" id="ARBA00033334"/>
    </source>
</evidence>
<dbReference type="GO" id="GO:0008817">
    <property type="term" value="F:corrinoid adenosyltransferase activity"/>
    <property type="evidence" value="ECO:0007669"/>
    <property type="project" value="UniProtKB-UniRule"/>
</dbReference>
<keyword evidence="9 15" id="KW-0067">ATP-binding</keyword>
<dbReference type="AlphaFoldDB" id="A0A5B9WBZ3"/>
<evidence type="ECO:0000313" key="18">
    <source>
        <dbReference type="Proteomes" id="UP000324233"/>
    </source>
</evidence>
<evidence type="ECO:0000256" key="14">
    <source>
        <dbReference type="ARBA" id="ARBA00048692"/>
    </source>
</evidence>
<organism evidence="17 18">
    <name type="scientific">Aquisphaera giovannonii</name>
    <dbReference type="NCBI Taxonomy" id="406548"/>
    <lineage>
        <taxon>Bacteria</taxon>
        <taxon>Pseudomonadati</taxon>
        <taxon>Planctomycetota</taxon>
        <taxon>Planctomycetia</taxon>
        <taxon>Isosphaerales</taxon>
        <taxon>Isosphaeraceae</taxon>
        <taxon>Aquisphaera</taxon>
    </lineage>
</organism>
<gene>
    <name evidence="17" type="primary">yvqK</name>
    <name evidence="17" type="ORF">OJF2_61360</name>
</gene>
<evidence type="ECO:0000256" key="7">
    <source>
        <dbReference type="ARBA" id="ARBA00022679"/>
    </source>
</evidence>
<dbReference type="Pfam" id="PF01923">
    <property type="entry name" value="Cob_adeno_trans"/>
    <property type="match status" value="1"/>
</dbReference>
<dbReference type="GO" id="GO:0005524">
    <property type="term" value="F:ATP binding"/>
    <property type="evidence" value="ECO:0007669"/>
    <property type="project" value="UniProtKB-UniRule"/>
</dbReference>
<keyword evidence="15" id="KW-0169">Cobalamin biosynthesis</keyword>
<comment type="catalytic activity">
    <reaction evidence="14 15">
        <text>2 cob(II)alamin + reduced [electron-transfer flavoprotein] + 2 ATP = 2 adenosylcob(III)alamin + 2 triphosphate + oxidized [electron-transfer flavoprotein] + 3 H(+)</text>
        <dbReference type="Rhea" id="RHEA:28671"/>
        <dbReference type="Rhea" id="RHEA-COMP:10685"/>
        <dbReference type="Rhea" id="RHEA-COMP:10686"/>
        <dbReference type="ChEBI" id="CHEBI:15378"/>
        <dbReference type="ChEBI" id="CHEBI:16304"/>
        <dbReference type="ChEBI" id="CHEBI:18036"/>
        <dbReference type="ChEBI" id="CHEBI:18408"/>
        <dbReference type="ChEBI" id="CHEBI:30616"/>
        <dbReference type="ChEBI" id="CHEBI:57692"/>
        <dbReference type="ChEBI" id="CHEBI:58307"/>
        <dbReference type="EC" id="2.5.1.17"/>
    </reaction>
</comment>
<evidence type="ECO:0000256" key="1">
    <source>
        <dbReference type="ARBA" id="ARBA00004496"/>
    </source>
</evidence>
<dbReference type="OrthoDB" id="9778896at2"/>
<evidence type="ECO:0000256" key="6">
    <source>
        <dbReference type="ARBA" id="ARBA00022490"/>
    </source>
</evidence>
<evidence type="ECO:0000256" key="4">
    <source>
        <dbReference type="ARBA" id="ARBA00012454"/>
    </source>
</evidence>
<evidence type="ECO:0000256" key="10">
    <source>
        <dbReference type="ARBA" id="ARBA00031529"/>
    </source>
</evidence>
<dbReference type="InterPro" id="IPR036451">
    <property type="entry name" value="CblAdoTrfase-like_sf"/>
</dbReference>
<reference evidence="17 18" key="1">
    <citation type="submission" date="2019-08" db="EMBL/GenBank/DDBJ databases">
        <title>Deep-cultivation of Planctomycetes and their phenomic and genomic characterization uncovers novel biology.</title>
        <authorList>
            <person name="Wiegand S."/>
            <person name="Jogler M."/>
            <person name="Boedeker C."/>
            <person name="Pinto D."/>
            <person name="Vollmers J."/>
            <person name="Rivas-Marin E."/>
            <person name="Kohn T."/>
            <person name="Peeters S.H."/>
            <person name="Heuer A."/>
            <person name="Rast P."/>
            <person name="Oberbeckmann S."/>
            <person name="Bunk B."/>
            <person name="Jeske O."/>
            <person name="Meyerdierks A."/>
            <person name="Storesund J.E."/>
            <person name="Kallscheuer N."/>
            <person name="Luecker S."/>
            <person name="Lage O.M."/>
            <person name="Pohl T."/>
            <person name="Merkel B.J."/>
            <person name="Hornburger P."/>
            <person name="Mueller R.-W."/>
            <person name="Bruemmer F."/>
            <person name="Labrenz M."/>
            <person name="Spormann A.M."/>
            <person name="Op den Camp H."/>
            <person name="Overmann J."/>
            <person name="Amann R."/>
            <person name="Jetten M.S.M."/>
            <person name="Mascher T."/>
            <person name="Medema M.H."/>
            <person name="Devos D.P."/>
            <person name="Kaster A.-K."/>
            <person name="Ovreas L."/>
            <person name="Rohde M."/>
            <person name="Galperin M.Y."/>
            <person name="Jogler C."/>
        </authorList>
    </citation>
    <scope>NUCLEOTIDE SEQUENCE [LARGE SCALE GENOMIC DNA]</scope>
    <source>
        <strain evidence="17 18">OJF2</strain>
    </source>
</reference>
<comment type="similarity">
    <text evidence="3 15">Belongs to the Cob(I)alamin adenosyltransferase family.</text>
</comment>
<dbReference type="UniPathway" id="UPA00148">
    <property type="reaction ID" value="UER00233"/>
</dbReference>
<protein>
    <recommendedName>
        <fullName evidence="5 15">Corrinoid adenosyltransferase</fullName>
        <ecNumber evidence="4 15">2.5.1.17</ecNumber>
    </recommendedName>
    <alternativeName>
        <fullName evidence="10 15">Cob(II)alamin adenosyltransferase</fullName>
    </alternativeName>
    <alternativeName>
        <fullName evidence="12 15">Cob(II)yrinic acid a,c-diamide adenosyltransferase</fullName>
    </alternativeName>
    <alternativeName>
        <fullName evidence="11 15">Cobinamide/cobalamin adenosyltransferase</fullName>
    </alternativeName>
</protein>
<dbReference type="SUPFAM" id="SSF89028">
    <property type="entry name" value="Cobalamin adenosyltransferase-like"/>
    <property type="match status" value="1"/>
</dbReference>
<dbReference type="InterPro" id="IPR016030">
    <property type="entry name" value="CblAdoTrfase-like"/>
</dbReference>
<evidence type="ECO:0000256" key="5">
    <source>
        <dbReference type="ARBA" id="ARBA00020963"/>
    </source>
</evidence>
<evidence type="ECO:0000256" key="2">
    <source>
        <dbReference type="ARBA" id="ARBA00005121"/>
    </source>
</evidence>
<dbReference type="FunFam" id="1.20.1200.10:FF:000003">
    <property type="entry name" value="ATP:cob(I)alamin adenosyltransferase"/>
    <property type="match status" value="1"/>
</dbReference>
<accession>A0A5B9WBZ3</accession>
<comment type="catalytic activity">
    <reaction evidence="13 15">
        <text>2 cob(II)yrinate a,c diamide + reduced [electron-transfer flavoprotein] + 2 ATP = 2 adenosylcob(III)yrinate a,c-diamide + 2 triphosphate + oxidized [electron-transfer flavoprotein] + 3 H(+)</text>
        <dbReference type="Rhea" id="RHEA:11528"/>
        <dbReference type="Rhea" id="RHEA-COMP:10685"/>
        <dbReference type="Rhea" id="RHEA-COMP:10686"/>
        <dbReference type="ChEBI" id="CHEBI:15378"/>
        <dbReference type="ChEBI" id="CHEBI:18036"/>
        <dbReference type="ChEBI" id="CHEBI:30616"/>
        <dbReference type="ChEBI" id="CHEBI:57692"/>
        <dbReference type="ChEBI" id="CHEBI:58307"/>
        <dbReference type="ChEBI" id="CHEBI:58503"/>
        <dbReference type="ChEBI" id="CHEBI:58537"/>
        <dbReference type="EC" id="2.5.1.17"/>
    </reaction>
</comment>
<evidence type="ECO:0000256" key="3">
    <source>
        <dbReference type="ARBA" id="ARBA00007487"/>
    </source>
</evidence>
<dbReference type="Proteomes" id="UP000324233">
    <property type="component" value="Chromosome"/>
</dbReference>
<keyword evidence="7 15" id="KW-0808">Transferase</keyword>
<dbReference type="RefSeq" id="WP_148597089.1">
    <property type="nucleotide sequence ID" value="NZ_CP042997.1"/>
</dbReference>
<dbReference type="PANTHER" id="PTHR12213">
    <property type="entry name" value="CORRINOID ADENOSYLTRANSFERASE"/>
    <property type="match status" value="1"/>
</dbReference>
<name>A0A5B9WBZ3_9BACT</name>
<dbReference type="EC" id="2.5.1.17" evidence="4 15"/>
<keyword evidence="6" id="KW-0963">Cytoplasm</keyword>
<dbReference type="GO" id="GO:0005737">
    <property type="term" value="C:cytoplasm"/>
    <property type="evidence" value="ECO:0007669"/>
    <property type="project" value="UniProtKB-SubCell"/>
</dbReference>
<comment type="pathway">
    <text evidence="2 15">Cofactor biosynthesis; adenosylcobalamin biosynthesis; adenosylcobalamin from cob(II)yrinate a,c-diamide: step 2/7.</text>
</comment>
<dbReference type="PANTHER" id="PTHR12213:SF0">
    <property type="entry name" value="CORRINOID ADENOSYLTRANSFERASE MMAB"/>
    <property type="match status" value="1"/>
</dbReference>
<keyword evidence="18" id="KW-1185">Reference proteome</keyword>
<dbReference type="EMBL" id="CP042997">
    <property type="protein sequence ID" value="QEH37545.1"/>
    <property type="molecule type" value="Genomic_DNA"/>
</dbReference>
<dbReference type="KEGG" id="agv:OJF2_61360"/>